<sequence>MVYESMISRLQTKSGQAGAALITALLILLIMTLIGLSALQTSMLDMRVSGSLKEKVTSFHLAESGLSWFENEISNQGVANIFAPDAVTSYDIDSEFGITSTTTGTVSFTVLDEAAALVEGYSVGDFSGVARIVTSDVYREGSHARSIHRMGIVPTQPGDEQTLVEPELETDAGGNEIGGWSHQQGG</sequence>
<evidence type="ECO:0000259" key="2">
    <source>
        <dbReference type="Pfam" id="PF14341"/>
    </source>
</evidence>
<feature type="transmembrane region" description="Helical" evidence="1">
    <location>
        <begin position="20"/>
        <end position="39"/>
    </location>
</feature>
<keyword evidence="1" id="KW-1133">Transmembrane helix</keyword>
<evidence type="ECO:0000313" key="3">
    <source>
        <dbReference type="EMBL" id="OOZ35625.1"/>
    </source>
</evidence>
<accession>A0A1T2KRZ0</accession>
<dbReference type="AlphaFoldDB" id="A0A1T2KRZ0"/>
<reference evidence="3 4" key="1">
    <citation type="submission" date="2016-11" db="EMBL/GenBank/DDBJ databases">
        <title>Mixed transmission modes and dynamic genome evolution in an obligate animal-bacterial symbiosis.</title>
        <authorList>
            <person name="Russell S.L."/>
            <person name="Corbett-Detig R.B."/>
            <person name="Cavanaugh C.M."/>
        </authorList>
    </citation>
    <scope>NUCLEOTIDE SEQUENCE [LARGE SCALE GENOMIC DNA]</scope>
    <source>
        <strain evidence="3">Se-Cadez</strain>
    </source>
</reference>
<organism evidence="3 4">
    <name type="scientific">Solemya velesiana gill symbiont</name>
    <dbReference type="NCBI Taxonomy" id="1918948"/>
    <lineage>
        <taxon>Bacteria</taxon>
        <taxon>Pseudomonadati</taxon>
        <taxon>Pseudomonadota</taxon>
        <taxon>Gammaproteobacteria</taxon>
        <taxon>sulfur-oxidizing symbionts</taxon>
    </lineage>
</organism>
<dbReference type="EMBL" id="MPRJ01000089">
    <property type="protein sequence ID" value="OOZ35625.1"/>
    <property type="molecule type" value="Genomic_DNA"/>
</dbReference>
<comment type="caution">
    <text evidence="3">The sequence shown here is derived from an EMBL/GenBank/DDBJ whole genome shotgun (WGS) entry which is preliminary data.</text>
</comment>
<dbReference type="Pfam" id="PF14341">
    <property type="entry name" value="PilX_N"/>
    <property type="match status" value="1"/>
</dbReference>
<proteinExistence type="predicted"/>
<protein>
    <recommendedName>
        <fullName evidence="2">Type 4 fimbrial biogenesis protein PilX N-terminal domain-containing protein</fullName>
    </recommendedName>
</protein>
<dbReference type="Proteomes" id="UP000190896">
    <property type="component" value="Unassembled WGS sequence"/>
</dbReference>
<keyword evidence="1" id="KW-0812">Transmembrane</keyword>
<gene>
    <name evidence="3" type="ORF">BOW51_11150</name>
</gene>
<keyword evidence="1" id="KW-0472">Membrane</keyword>
<name>A0A1T2KRZ0_9GAMM</name>
<feature type="domain" description="Type 4 fimbrial biogenesis protein PilX N-terminal" evidence="2">
    <location>
        <begin position="17"/>
        <end position="66"/>
    </location>
</feature>
<dbReference type="InterPro" id="IPR025746">
    <property type="entry name" value="PilX_N_dom"/>
</dbReference>
<keyword evidence="4" id="KW-1185">Reference proteome</keyword>
<evidence type="ECO:0000256" key="1">
    <source>
        <dbReference type="SAM" id="Phobius"/>
    </source>
</evidence>
<evidence type="ECO:0000313" key="4">
    <source>
        <dbReference type="Proteomes" id="UP000190896"/>
    </source>
</evidence>